<keyword evidence="6" id="KW-0325">Glycoprotein</keyword>
<feature type="disulfide bond" evidence="8">
    <location>
        <begin position="291"/>
        <end position="294"/>
    </location>
</feature>
<dbReference type="STRING" id="7234.B4GQ39"/>
<dbReference type="PANTHER" id="PTHR47966">
    <property type="entry name" value="BETA-SITE APP-CLEAVING ENZYME, ISOFORM A-RELATED"/>
    <property type="match status" value="1"/>
</dbReference>
<dbReference type="OrthoDB" id="771136at2759"/>
<dbReference type="InterPro" id="IPR021109">
    <property type="entry name" value="Peptidase_aspartic_dom_sf"/>
</dbReference>
<gene>
    <name evidence="11" type="primary">Dper\GL15683</name>
    <name evidence="11" type="ORF">Dper_GL15683</name>
</gene>
<evidence type="ECO:0000313" key="11">
    <source>
        <dbReference type="EMBL" id="EDW39711.1"/>
    </source>
</evidence>
<dbReference type="PhylomeDB" id="B4GQ39"/>
<dbReference type="Gene3D" id="2.40.70.10">
    <property type="entry name" value="Acid Proteases"/>
    <property type="match status" value="2"/>
</dbReference>
<dbReference type="SMR" id="B4GQ39"/>
<keyword evidence="3" id="KW-0064">Aspartyl protease</keyword>
<keyword evidence="12" id="KW-1185">Reference proteome</keyword>
<dbReference type="InterPro" id="IPR033121">
    <property type="entry name" value="PEPTIDASE_A1"/>
</dbReference>
<dbReference type="GO" id="GO:0005764">
    <property type="term" value="C:lysosome"/>
    <property type="evidence" value="ECO:0007669"/>
    <property type="project" value="TreeGrafter"/>
</dbReference>
<dbReference type="FunFam" id="2.40.70.10:FF:000002">
    <property type="entry name" value="Vacuolar aspartic proteinase"/>
    <property type="match status" value="1"/>
</dbReference>
<evidence type="ECO:0000256" key="9">
    <source>
        <dbReference type="SAM" id="SignalP"/>
    </source>
</evidence>
<dbReference type="eggNOG" id="KOG1339">
    <property type="taxonomic scope" value="Eukaryota"/>
</dbReference>
<proteinExistence type="inferred from homology"/>
<feature type="active site" evidence="7">
    <location>
        <position position="299"/>
    </location>
</feature>
<evidence type="ECO:0000256" key="5">
    <source>
        <dbReference type="ARBA" id="ARBA00023157"/>
    </source>
</evidence>
<sequence length="413" mass="44935">MQPLKKVGLGITFLLLALLVGSAEAKSSRRKIHRVGLQRDTDQRKILRNLGHQYKVIRSKPRLATAQAETTMFTASSSSSIPTETLTNSYNTEYYGQVTIGSQQFQVLFDTASANLWVPSVKCNQKVCLQHNRYNSSRSKTYAANGSAFQIEYATREEAVILEGFLSTDRLKIAGLTVKNQTFAEITSMPESVFNRSNFDGIFGLGFRSISIGDVNPPLLNLFEQGLIEAPLFSLILNRNASEPSNGGQLLLGGSDPTLYSGCLTYVPLSQVGYWQITVGSISLDTGSDLCSNCEAIIDAGTSLIVVPSATLAAINLRFGITAADKRDGVYTISCDKVSSLPVLTFNIGRRDFTLPASSYILNYDGTCVSGFTSLSDGGNDLTGLWVLGDVFLGPLYIEFDMEYKRIAIAPKL</sequence>
<dbReference type="HOGENOM" id="CLU_013253_3_4_1"/>
<dbReference type="GO" id="GO:0006508">
    <property type="term" value="P:proteolysis"/>
    <property type="evidence" value="ECO:0007669"/>
    <property type="project" value="UniProtKB-KW"/>
</dbReference>
<feature type="signal peptide" evidence="9">
    <location>
        <begin position="1"/>
        <end position="25"/>
    </location>
</feature>
<dbReference type="SUPFAM" id="SSF50630">
    <property type="entry name" value="Acid proteases"/>
    <property type="match status" value="1"/>
</dbReference>
<evidence type="ECO:0000259" key="10">
    <source>
        <dbReference type="PROSITE" id="PS51767"/>
    </source>
</evidence>
<keyword evidence="2" id="KW-0645">Protease</keyword>
<dbReference type="PRINTS" id="PR00792">
    <property type="entry name" value="PEPSIN"/>
</dbReference>
<evidence type="ECO:0000313" key="12">
    <source>
        <dbReference type="Proteomes" id="UP000008744"/>
    </source>
</evidence>
<dbReference type="Proteomes" id="UP000008744">
    <property type="component" value="Unassembled WGS sequence"/>
</dbReference>
<keyword evidence="5 8" id="KW-1015">Disulfide bond</keyword>
<feature type="disulfide bond" evidence="8">
    <location>
        <begin position="123"/>
        <end position="128"/>
    </location>
</feature>
<dbReference type="Pfam" id="PF00026">
    <property type="entry name" value="Asp"/>
    <property type="match status" value="1"/>
</dbReference>
<dbReference type="KEGG" id="dpe:6595692"/>
<dbReference type="EMBL" id="CH479187">
    <property type="protein sequence ID" value="EDW39711.1"/>
    <property type="molecule type" value="Genomic_DNA"/>
</dbReference>
<name>B4GQ39_DROPE</name>
<evidence type="ECO:0000256" key="2">
    <source>
        <dbReference type="ARBA" id="ARBA00022670"/>
    </source>
</evidence>
<accession>B4GQ39</accession>
<evidence type="ECO:0000256" key="6">
    <source>
        <dbReference type="ARBA" id="ARBA00023180"/>
    </source>
</evidence>
<dbReference type="AlphaFoldDB" id="B4GQ39"/>
<evidence type="ECO:0000256" key="1">
    <source>
        <dbReference type="ARBA" id="ARBA00007447"/>
    </source>
</evidence>
<dbReference type="GO" id="GO:0004190">
    <property type="term" value="F:aspartic-type endopeptidase activity"/>
    <property type="evidence" value="ECO:0007669"/>
    <property type="project" value="UniProtKB-KW"/>
</dbReference>
<reference evidence="11 12" key="1">
    <citation type="journal article" date="2007" name="Nature">
        <title>Evolution of genes and genomes on the Drosophila phylogeny.</title>
        <authorList>
            <consortium name="Drosophila 12 Genomes Consortium"/>
            <person name="Clark A.G."/>
            <person name="Eisen M.B."/>
            <person name="Smith D.R."/>
            <person name="Bergman C.M."/>
            <person name="Oliver B."/>
            <person name="Markow T.A."/>
            <person name="Kaufman T.C."/>
            <person name="Kellis M."/>
            <person name="Gelbart W."/>
            <person name="Iyer V.N."/>
            <person name="Pollard D.A."/>
            <person name="Sackton T.B."/>
            <person name="Larracuente A.M."/>
            <person name="Singh N.D."/>
            <person name="Abad J.P."/>
            <person name="Abt D.N."/>
            <person name="Adryan B."/>
            <person name="Aguade M."/>
            <person name="Akashi H."/>
            <person name="Anderson W.W."/>
            <person name="Aquadro C.F."/>
            <person name="Ardell D.H."/>
            <person name="Arguello R."/>
            <person name="Artieri C.G."/>
            <person name="Barbash D.A."/>
            <person name="Barker D."/>
            <person name="Barsanti P."/>
            <person name="Batterham P."/>
            <person name="Batzoglou S."/>
            <person name="Begun D."/>
            <person name="Bhutkar A."/>
            <person name="Blanco E."/>
            <person name="Bosak S.A."/>
            <person name="Bradley R.K."/>
            <person name="Brand A.D."/>
            <person name="Brent M.R."/>
            <person name="Brooks A.N."/>
            <person name="Brown R.H."/>
            <person name="Butlin R.K."/>
            <person name="Caggese C."/>
            <person name="Calvi B.R."/>
            <person name="Bernardo de Carvalho A."/>
            <person name="Caspi A."/>
            <person name="Castrezana S."/>
            <person name="Celniker S.E."/>
            <person name="Chang J.L."/>
            <person name="Chapple C."/>
            <person name="Chatterji S."/>
            <person name="Chinwalla A."/>
            <person name="Civetta A."/>
            <person name="Clifton S.W."/>
            <person name="Comeron J.M."/>
            <person name="Costello J.C."/>
            <person name="Coyne J.A."/>
            <person name="Daub J."/>
            <person name="David R.G."/>
            <person name="Delcher A.L."/>
            <person name="Delehaunty K."/>
            <person name="Do C.B."/>
            <person name="Ebling H."/>
            <person name="Edwards K."/>
            <person name="Eickbush T."/>
            <person name="Evans J.D."/>
            <person name="Filipski A."/>
            <person name="Findeiss S."/>
            <person name="Freyhult E."/>
            <person name="Fulton L."/>
            <person name="Fulton R."/>
            <person name="Garcia A.C."/>
            <person name="Gardiner A."/>
            <person name="Garfield D.A."/>
            <person name="Garvin B.E."/>
            <person name="Gibson G."/>
            <person name="Gilbert D."/>
            <person name="Gnerre S."/>
            <person name="Godfrey J."/>
            <person name="Good R."/>
            <person name="Gotea V."/>
            <person name="Gravely B."/>
            <person name="Greenberg A.J."/>
            <person name="Griffiths-Jones S."/>
            <person name="Gross S."/>
            <person name="Guigo R."/>
            <person name="Gustafson E.A."/>
            <person name="Haerty W."/>
            <person name="Hahn M.W."/>
            <person name="Halligan D.L."/>
            <person name="Halpern A.L."/>
            <person name="Halter G.M."/>
            <person name="Han M.V."/>
            <person name="Heger A."/>
            <person name="Hillier L."/>
            <person name="Hinrichs A.S."/>
            <person name="Holmes I."/>
            <person name="Hoskins R.A."/>
            <person name="Hubisz M.J."/>
            <person name="Hultmark D."/>
            <person name="Huntley M.A."/>
            <person name="Jaffe D.B."/>
            <person name="Jagadeeshan S."/>
            <person name="Jeck W.R."/>
            <person name="Johnson J."/>
            <person name="Jones C.D."/>
            <person name="Jordan W.C."/>
            <person name="Karpen G.H."/>
            <person name="Kataoka E."/>
            <person name="Keightley P.D."/>
            <person name="Kheradpour P."/>
            <person name="Kirkness E.F."/>
            <person name="Koerich L.B."/>
            <person name="Kristiansen K."/>
            <person name="Kudrna D."/>
            <person name="Kulathinal R.J."/>
            <person name="Kumar S."/>
            <person name="Kwok R."/>
            <person name="Lander E."/>
            <person name="Langley C.H."/>
            <person name="Lapoint R."/>
            <person name="Lazzaro B.P."/>
            <person name="Lee S.J."/>
            <person name="Levesque L."/>
            <person name="Li R."/>
            <person name="Lin C.F."/>
            <person name="Lin M.F."/>
            <person name="Lindblad-Toh K."/>
            <person name="Llopart A."/>
            <person name="Long M."/>
            <person name="Low L."/>
            <person name="Lozovsky E."/>
            <person name="Lu J."/>
            <person name="Luo M."/>
            <person name="Machado C.A."/>
            <person name="Makalowski W."/>
            <person name="Marzo M."/>
            <person name="Matsuda M."/>
            <person name="Matzkin L."/>
            <person name="McAllister B."/>
            <person name="McBride C.S."/>
            <person name="McKernan B."/>
            <person name="McKernan K."/>
            <person name="Mendez-Lago M."/>
            <person name="Minx P."/>
            <person name="Mollenhauer M.U."/>
            <person name="Montooth K."/>
            <person name="Mount S.M."/>
            <person name="Mu X."/>
            <person name="Myers E."/>
            <person name="Negre B."/>
            <person name="Newfeld S."/>
            <person name="Nielsen R."/>
            <person name="Noor M.A."/>
            <person name="O'Grady P."/>
            <person name="Pachter L."/>
            <person name="Papaceit M."/>
            <person name="Parisi M.J."/>
            <person name="Parisi M."/>
            <person name="Parts L."/>
            <person name="Pedersen J.S."/>
            <person name="Pesole G."/>
            <person name="Phillippy A.M."/>
            <person name="Ponting C.P."/>
            <person name="Pop M."/>
            <person name="Porcelli D."/>
            <person name="Powell J.R."/>
            <person name="Prohaska S."/>
            <person name="Pruitt K."/>
            <person name="Puig M."/>
            <person name="Quesneville H."/>
            <person name="Ram K.R."/>
            <person name="Rand D."/>
            <person name="Rasmussen M.D."/>
            <person name="Reed L.K."/>
            <person name="Reenan R."/>
            <person name="Reily A."/>
            <person name="Remington K.A."/>
            <person name="Rieger T.T."/>
            <person name="Ritchie M.G."/>
            <person name="Robin C."/>
            <person name="Rogers Y.H."/>
            <person name="Rohde C."/>
            <person name="Rozas J."/>
            <person name="Rubenfield M.J."/>
            <person name="Ruiz A."/>
            <person name="Russo S."/>
            <person name="Salzberg S.L."/>
            <person name="Sanchez-Gracia A."/>
            <person name="Saranga D.J."/>
            <person name="Sato H."/>
            <person name="Schaeffer S.W."/>
            <person name="Schatz M.C."/>
            <person name="Schlenke T."/>
            <person name="Schwartz R."/>
            <person name="Segarra C."/>
            <person name="Singh R.S."/>
            <person name="Sirot L."/>
            <person name="Sirota M."/>
            <person name="Sisneros N.B."/>
            <person name="Smith C.D."/>
            <person name="Smith T.F."/>
            <person name="Spieth J."/>
            <person name="Stage D.E."/>
            <person name="Stark A."/>
            <person name="Stephan W."/>
            <person name="Strausberg R.L."/>
            <person name="Strempel S."/>
            <person name="Sturgill D."/>
            <person name="Sutton G."/>
            <person name="Sutton G.G."/>
            <person name="Tao W."/>
            <person name="Teichmann S."/>
            <person name="Tobari Y.N."/>
            <person name="Tomimura Y."/>
            <person name="Tsolas J.M."/>
            <person name="Valente V.L."/>
            <person name="Venter E."/>
            <person name="Venter J.C."/>
            <person name="Vicario S."/>
            <person name="Vieira F.G."/>
            <person name="Vilella A.J."/>
            <person name="Villasante A."/>
            <person name="Walenz B."/>
            <person name="Wang J."/>
            <person name="Wasserman M."/>
            <person name="Watts T."/>
            <person name="Wilson D."/>
            <person name="Wilson R.K."/>
            <person name="Wing R.A."/>
            <person name="Wolfner M.F."/>
            <person name="Wong A."/>
            <person name="Wong G.K."/>
            <person name="Wu C.I."/>
            <person name="Wu G."/>
            <person name="Yamamoto D."/>
            <person name="Yang H.P."/>
            <person name="Yang S.P."/>
            <person name="Yorke J.A."/>
            <person name="Yoshida K."/>
            <person name="Zdobnov E."/>
            <person name="Zhang P."/>
            <person name="Zhang Y."/>
            <person name="Zimin A.V."/>
            <person name="Baldwin J."/>
            <person name="Abdouelleil A."/>
            <person name="Abdulkadir J."/>
            <person name="Abebe A."/>
            <person name="Abera B."/>
            <person name="Abreu J."/>
            <person name="Acer S.C."/>
            <person name="Aftuck L."/>
            <person name="Alexander A."/>
            <person name="An P."/>
            <person name="Anderson E."/>
            <person name="Anderson S."/>
            <person name="Arachi H."/>
            <person name="Azer M."/>
            <person name="Bachantsang P."/>
            <person name="Barry A."/>
            <person name="Bayul T."/>
            <person name="Berlin A."/>
            <person name="Bessette D."/>
            <person name="Bloom T."/>
            <person name="Blye J."/>
            <person name="Boguslavskiy L."/>
            <person name="Bonnet C."/>
            <person name="Boukhgalter B."/>
            <person name="Bourzgui I."/>
            <person name="Brown A."/>
            <person name="Cahill P."/>
            <person name="Channer S."/>
            <person name="Cheshatsang Y."/>
            <person name="Chuda L."/>
            <person name="Citroen M."/>
            <person name="Collymore A."/>
            <person name="Cooke P."/>
            <person name="Costello M."/>
            <person name="D'Aco K."/>
            <person name="Daza R."/>
            <person name="De Haan G."/>
            <person name="DeGray S."/>
            <person name="DeMaso C."/>
            <person name="Dhargay N."/>
            <person name="Dooley K."/>
            <person name="Dooley E."/>
            <person name="Doricent M."/>
            <person name="Dorje P."/>
            <person name="Dorjee K."/>
            <person name="Dupes A."/>
            <person name="Elong R."/>
            <person name="Falk J."/>
            <person name="Farina A."/>
            <person name="Faro S."/>
            <person name="Ferguson D."/>
            <person name="Fisher S."/>
            <person name="Foley C.D."/>
            <person name="Franke A."/>
            <person name="Friedrich D."/>
            <person name="Gadbois L."/>
            <person name="Gearin G."/>
            <person name="Gearin C.R."/>
            <person name="Giannoukos G."/>
            <person name="Goode T."/>
            <person name="Graham J."/>
            <person name="Grandbois E."/>
            <person name="Grewal S."/>
            <person name="Gyaltsen K."/>
            <person name="Hafez N."/>
            <person name="Hagos B."/>
            <person name="Hall J."/>
            <person name="Henson C."/>
            <person name="Hollinger A."/>
            <person name="Honan T."/>
            <person name="Huard M.D."/>
            <person name="Hughes L."/>
            <person name="Hurhula B."/>
            <person name="Husby M.E."/>
            <person name="Kamat A."/>
            <person name="Kanga B."/>
            <person name="Kashin S."/>
            <person name="Khazanovich D."/>
            <person name="Kisner P."/>
            <person name="Lance K."/>
            <person name="Lara M."/>
            <person name="Lee W."/>
            <person name="Lennon N."/>
            <person name="Letendre F."/>
            <person name="LeVine R."/>
            <person name="Lipovsky A."/>
            <person name="Liu X."/>
            <person name="Liu J."/>
            <person name="Liu S."/>
            <person name="Lokyitsang T."/>
            <person name="Lokyitsang Y."/>
            <person name="Lubonja R."/>
            <person name="Lui A."/>
            <person name="MacDonald P."/>
            <person name="Magnisalis V."/>
            <person name="Maru K."/>
            <person name="Matthews C."/>
            <person name="McCusker W."/>
            <person name="McDonough S."/>
            <person name="Mehta T."/>
            <person name="Meldrim J."/>
            <person name="Meneus L."/>
            <person name="Mihai O."/>
            <person name="Mihalev A."/>
            <person name="Mihova T."/>
            <person name="Mittelman R."/>
            <person name="Mlenga V."/>
            <person name="Montmayeur A."/>
            <person name="Mulrain L."/>
            <person name="Navidi A."/>
            <person name="Naylor J."/>
            <person name="Negash T."/>
            <person name="Nguyen T."/>
            <person name="Nguyen N."/>
            <person name="Nicol R."/>
            <person name="Norbu C."/>
            <person name="Norbu N."/>
            <person name="Novod N."/>
            <person name="O'Neill B."/>
            <person name="Osman S."/>
            <person name="Markiewicz E."/>
            <person name="Oyono O.L."/>
            <person name="Patti C."/>
            <person name="Phunkhang P."/>
            <person name="Pierre F."/>
            <person name="Priest M."/>
            <person name="Raghuraman S."/>
            <person name="Rege F."/>
            <person name="Reyes R."/>
            <person name="Rise C."/>
            <person name="Rogov P."/>
            <person name="Ross K."/>
            <person name="Ryan E."/>
            <person name="Settipalli S."/>
            <person name="Shea T."/>
            <person name="Sherpa N."/>
            <person name="Shi L."/>
            <person name="Shih D."/>
            <person name="Sparrow T."/>
            <person name="Spaulding J."/>
            <person name="Stalker J."/>
            <person name="Stange-Thomann N."/>
            <person name="Stavropoulos S."/>
            <person name="Stone C."/>
            <person name="Strader C."/>
            <person name="Tesfaye S."/>
            <person name="Thomson T."/>
            <person name="Thoulutsang Y."/>
            <person name="Thoulutsang D."/>
            <person name="Topham K."/>
            <person name="Topping I."/>
            <person name="Tsamla T."/>
            <person name="Vassiliev H."/>
            <person name="Vo A."/>
            <person name="Wangchuk T."/>
            <person name="Wangdi T."/>
            <person name="Weiand M."/>
            <person name="Wilkinson J."/>
            <person name="Wilson A."/>
            <person name="Yadav S."/>
            <person name="Young G."/>
            <person name="Yu Q."/>
            <person name="Zembek L."/>
            <person name="Zhong D."/>
            <person name="Zimmer A."/>
            <person name="Zwirko Z."/>
            <person name="Jaffe D.B."/>
            <person name="Alvarez P."/>
            <person name="Brockman W."/>
            <person name="Butler J."/>
            <person name="Chin C."/>
            <person name="Gnerre S."/>
            <person name="Grabherr M."/>
            <person name="Kleber M."/>
            <person name="Mauceli E."/>
            <person name="MacCallum I."/>
        </authorList>
    </citation>
    <scope>NUCLEOTIDE SEQUENCE [LARGE SCALE GENOMIC DNA]</scope>
    <source>
        <strain evidence="12">MSH-3 / Tucson 14011-0111.49</strain>
    </source>
</reference>
<organism evidence="12">
    <name type="scientific">Drosophila persimilis</name>
    <name type="common">Fruit fly</name>
    <dbReference type="NCBI Taxonomy" id="7234"/>
    <lineage>
        <taxon>Eukaryota</taxon>
        <taxon>Metazoa</taxon>
        <taxon>Ecdysozoa</taxon>
        <taxon>Arthropoda</taxon>
        <taxon>Hexapoda</taxon>
        <taxon>Insecta</taxon>
        <taxon>Pterygota</taxon>
        <taxon>Neoptera</taxon>
        <taxon>Endopterygota</taxon>
        <taxon>Diptera</taxon>
        <taxon>Brachycera</taxon>
        <taxon>Muscomorpha</taxon>
        <taxon>Ephydroidea</taxon>
        <taxon>Drosophilidae</taxon>
        <taxon>Drosophila</taxon>
        <taxon>Sophophora</taxon>
    </lineage>
</organism>
<dbReference type="FunFam" id="2.40.70.10:FF:000008">
    <property type="entry name" value="Cathepsin D"/>
    <property type="match status" value="1"/>
</dbReference>
<dbReference type="MEROPS" id="A01.A67"/>
<evidence type="ECO:0000256" key="8">
    <source>
        <dbReference type="PIRSR" id="PIRSR601461-2"/>
    </source>
</evidence>
<evidence type="ECO:0000256" key="4">
    <source>
        <dbReference type="ARBA" id="ARBA00022801"/>
    </source>
</evidence>
<keyword evidence="4" id="KW-0378">Hydrolase</keyword>
<dbReference type="PANTHER" id="PTHR47966:SF51">
    <property type="entry name" value="BETA-SITE APP-CLEAVING ENZYME, ISOFORM A-RELATED"/>
    <property type="match status" value="1"/>
</dbReference>
<evidence type="ECO:0000256" key="7">
    <source>
        <dbReference type="PIRSR" id="PIRSR601461-1"/>
    </source>
</evidence>
<evidence type="ECO:0000256" key="3">
    <source>
        <dbReference type="ARBA" id="ARBA00022750"/>
    </source>
</evidence>
<keyword evidence="9" id="KW-0732">Signal</keyword>
<comment type="similarity">
    <text evidence="1">Belongs to the peptidase A1 family.</text>
</comment>
<dbReference type="PROSITE" id="PS51767">
    <property type="entry name" value="PEPTIDASE_A1"/>
    <property type="match status" value="1"/>
</dbReference>
<protein>
    <submittedName>
        <fullName evidence="11">GL15683</fullName>
    </submittedName>
</protein>
<dbReference type="GO" id="GO:0042600">
    <property type="term" value="C:egg chorion"/>
    <property type="evidence" value="ECO:0007669"/>
    <property type="project" value="EnsemblMetazoa"/>
</dbReference>
<dbReference type="OMA" id="EFDMEYK"/>
<feature type="chain" id="PRO_5002804167" evidence="9">
    <location>
        <begin position="26"/>
        <end position="413"/>
    </location>
</feature>
<feature type="active site" evidence="7">
    <location>
        <position position="110"/>
    </location>
</feature>
<feature type="domain" description="Peptidase A1" evidence="10">
    <location>
        <begin position="94"/>
        <end position="410"/>
    </location>
</feature>
<dbReference type="InterPro" id="IPR001461">
    <property type="entry name" value="Aspartic_peptidase_A1"/>
</dbReference>
<feature type="disulfide bond" evidence="8">
    <location>
        <begin position="335"/>
        <end position="368"/>
    </location>
</feature>